<dbReference type="AlphaFoldDB" id="A0A0K2W1G9"/>
<dbReference type="PANTHER" id="PTHR32308">
    <property type="entry name" value="LYASE BETA SUBUNIT, PUTATIVE (AFU_ORTHOLOGUE AFUA_4G13030)-RELATED"/>
    <property type="match status" value="1"/>
</dbReference>
<evidence type="ECO:0000256" key="1">
    <source>
        <dbReference type="ARBA" id="ARBA00001946"/>
    </source>
</evidence>
<evidence type="ECO:0000256" key="5">
    <source>
        <dbReference type="PIRSR" id="PIRSR015582-1"/>
    </source>
</evidence>
<dbReference type="PANTHER" id="PTHR32308:SF0">
    <property type="entry name" value="HPCH_HPAI ALDOLASE_CITRATE LYASE DOMAIN-CONTAINING PROTEIN"/>
    <property type="match status" value="1"/>
</dbReference>
<feature type="binding site" evidence="5">
    <location>
        <position position="133"/>
    </location>
    <ligand>
        <name>substrate</name>
    </ligand>
</feature>
<dbReference type="InterPro" id="IPR040442">
    <property type="entry name" value="Pyrv_kinase-like_dom_sf"/>
</dbReference>
<dbReference type="Proteomes" id="UP000182888">
    <property type="component" value="Unassembled WGS sequence"/>
</dbReference>
<comment type="similarity">
    <text evidence="2">Belongs to the HpcH/HpaI aldolase family.</text>
</comment>
<dbReference type="GO" id="GO:0003824">
    <property type="term" value="F:catalytic activity"/>
    <property type="evidence" value="ECO:0007669"/>
    <property type="project" value="InterPro"/>
</dbReference>
<feature type="binding site" evidence="6">
    <location>
        <position position="160"/>
    </location>
    <ligand>
        <name>Mg(2+)</name>
        <dbReference type="ChEBI" id="CHEBI:18420"/>
    </ligand>
</feature>
<name>A0A0K2W1G9_MESPL</name>
<feature type="binding site" evidence="5">
    <location>
        <position position="72"/>
    </location>
    <ligand>
        <name>substrate</name>
    </ligand>
</feature>
<evidence type="ECO:0000256" key="2">
    <source>
        <dbReference type="ARBA" id="ARBA00005568"/>
    </source>
</evidence>
<dbReference type="InterPro" id="IPR015813">
    <property type="entry name" value="Pyrv/PenolPyrv_kinase-like_dom"/>
</dbReference>
<evidence type="ECO:0000313" key="8">
    <source>
        <dbReference type="EMBL" id="CDX58833.1"/>
    </source>
</evidence>
<evidence type="ECO:0000313" key="9">
    <source>
        <dbReference type="Proteomes" id="UP000182888"/>
    </source>
</evidence>
<dbReference type="SUPFAM" id="SSF51621">
    <property type="entry name" value="Phosphoenolpyruvate/pyruvate domain"/>
    <property type="match status" value="1"/>
</dbReference>
<dbReference type="GO" id="GO:0000287">
    <property type="term" value="F:magnesium ion binding"/>
    <property type="evidence" value="ECO:0007669"/>
    <property type="project" value="TreeGrafter"/>
</dbReference>
<feature type="binding site" evidence="6">
    <location>
        <position position="133"/>
    </location>
    <ligand>
        <name>Mg(2+)</name>
        <dbReference type="ChEBI" id="CHEBI:18420"/>
    </ligand>
</feature>
<evidence type="ECO:0000256" key="4">
    <source>
        <dbReference type="ARBA" id="ARBA00022842"/>
    </source>
</evidence>
<dbReference type="InterPro" id="IPR011206">
    <property type="entry name" value="Citrate_lyase_beta/mcl1/mcl2"/>
</dbReference>
<reference evidence="9" key="1">
    <citation type="submission" date="2014-08" db="EMBL/GenBank/DDBJ databases">
        <authorList>
            <person name="Edwards T."/>
        </authorList>
    </citation>
    <scope>NUCLEOTIDE SEQUENCE [LARGE SCALE GENOMIC DNA]</scope>
</reference>
<gene>
    <name evidence="8" type="ORF">MPL1032_240277</name>
</gene>
<dbReference type="PIRSF" id="PIRSF015582">
    <property type="entry name" value="Cit_lyase_B"/>
    <property type="match status" value="1"/>
</dbReference>
<dbReference type="EMBL" id="CCND01000017">
    <property type="protein sequence ID" value="CDX58833.1"/>
    <property type="molecule type" value="Genomic_DNA"/>
</dbReference>
<accession>A0A0K2W1G9</accession>
<protein>
    <submittedName>
        <fullName evidence="8">HpcH/HpaI aldolase</fullName>
    </submittedName>
</protein>
<sequence length="294" mass="31597">MTKDFRLARSWLFVPGDSQRKLAKCWSSGADVIIVDLEDSVTVENKAAARETAAEAIRNARAEGVTTPIVVRLNALKTGLAERDIAATVGAGADGYVVPKVAGVPDVAEFARMLESAEAPGARPMSLIPIATELPEAIFNLREIALAHPRVGAIFWGMEDLGVEVGARRTRHDNGDILEAFKTVRSLAMFAASAAGIASVDTPFIDIANGEKLRREATEASWMGFSGKLAIHPSQIEPINLAFSPSAEEIDDARTILRMSREGGGAAFRYKGRMIDTPHLAAAERLLGRMEKAF</sequence>
<keyword evidence="4 6" id="KW-0460">Magnesium</keyword>
<dbReference type="GO" id="GO:0006107">
    <property type="term" value="P:oxaloacetate metabolic process"/>
    <property type="evidence" value="ECO:0007669"/>
    <property type="project" value="TreeGrafter"/>
</dbReference>
<dbReference type="Gene3D" id="3.20.20.60">
    <property type="entry name" value="Phosphoenolpyruvate-binding domains"/>
    <property type="match status" value="1"/>
</dbReference>
<keyword evidence="3 6" id="KW-0479">Metal-binding</keyword>
<feature type="domain" description="HpcH/HpaI aldolase/citrate lyase" evidence="7">
    <location>
        <begin position="9"/>
        <end position="233"/>
    </location>
</feature>
<proteinExistence type="inferred from homology"/>
<organism evidence="8 9">
    <name type="scientific">Mesorhizobium plurifarium</name>
    <dbReference type="NCBI Taxonomy" id="69974"/>
    <lineage>
        <taxon>Bacteria</taxon>
        <taxon>Pseudomonadati</taxon>
        <taxon>Pseudomonadota</taxon>
        <taxon>Alphaproteobacteria</taxon>
        <taxon>Hyphomicrobiales</taxon>
        <taxon>Phyllobacteriaceae</taxon>
        <taxon>Mesorhizobium</taxon>
    </lineage>
</organism>
<evidence type="ECO:0000259" key="7">
    <source>
        <dbReference type="Pfam" id="PF03328"/>
    </source>
</evidence>
<dbReference type="InterPro" id="IPR005000">
    <property type="entry name" value="Aldolase/citrate-lyase_domain"/>
</dbReference>
<evidence type="ECO:0000256" key="6">
    <source>
        <dbReference type="PIRSR" id="PIRSR015582-2"/>
    </source>
</evidence>
<comment type="cofactor">
    <cofactor evidence="1">
        <name>Mg(2+)</name>
        <dbReference type="ChEBI" id="CHEBI:18420"/>
    </cofactor>
</comment>
<dbReference type="Pfam" id="PF03328">
    <property type="entry name" value="HpcH_HpaI"/>
    <property type="match status" value="1"/>
</dbReference>
<evidence type="ECO:0000256" key="3">
    <source>
        <dbReference type="ARBA" id="ARBA00022723"/>
    </source>
</evidence>